<comment type="caution">
    <text evidence="2">The sequence shown here is derived from an EMBL/GenBank/DDBJ whole genome shotgun (WGS) entry which is preliminary data.</text>
</comment>
<accession>A0AA88WX43</accession>
<keyword evidence="3" id="KW-1185">Reference proteome</keyword>
<dbReference type="InterPro" id="IPR001810">
    <property type="entry name" value="F-box_dom"/>
</dbReference>
<reference evidence="2" key="1">
    <citation type="submission" date="2022-12" db="EMBL/GenBank/DDBJ databases">
        <title>Draft genome assemblies for two species of Escallonia (Escalloniales).</title>
        <authorList>
            <person name="Chanderbali A."/>
            <person name="Dervinis C."/>
            <person name="Anghel I."/>
            <person name="Soltis D."/>
            <person name="Soltis P."/>
            <person name="Zapata F."/>
        </authorList>
    </citation>
    <scope>NUCLEOTIDE SEQUENCE</scope>
    <source>
        <strain evidence="2">UCBG64.0493</strain>
        <tissue evidence="2">Leaf</tissue>
    </source>
</reference>
<dbReference type="Gene3D" id="1.20.1280.50">
    <property type="match status" value="1"/>
</dbReference>
<dbReference type="SMART" id="SM00256">
    <property type="entry name" value="FBOX"/>
    <property type="match status" value="1"/>
</dbReference>
<dbReference type="PROSITE" id="PS50181">
    <property type="entry name" value="FBOX"/>
    <property type="match status" value="1"/>
</dbReference>
<sequence>MEASRTACTLIFLFGYFWDDLTVFFNCTKQSLKKMKKKNGTAGFPACSSVGKGCCRELPDDVIIEILSCLDPKDSKRFKSVSKSWPHLVSQSIVQRISRELAGLLVCKKRGCQADKVISLFSGDYYEFVRLENRH</sequence>
<dbReference type="SUPFAM" id="SSF81383">
    <property type="entry name" value="F-box domain"/>
    <property type="match status" value="1"/>
</dbReference>
<dbReference type="Proteomes" id="UP001188597">
    <property type="component" value="Unassembled WGS sequence"/>
</dbReference>
<dbReference type="AlphaFoldDB" id="A0AA88WX43"/>
<dbReference type="EMBL" id="JAVXUP010000175">
    <property type="protein sequence ID" value="KAK3035422.1"/>
    <property type="molecule type" value="Genomic_DNA"/>
</dbReference>
<organism evidence="2 3">
    <name type="scientific">Escallonia herrerae</name>
    <dbReference type="NCBI Taxonomy" id="1293975"/>
    <lineage>
        <taxon>Eukaryota</taxon>
        <taxon>Viridiplantae</taxon>
        <taxon>Streptophyta</taxon>
        <taxon>Embryophyta</taxon>
        <taxon>Tracheophyta</taxon>
        <taxon>Spermatophyta</taxon>
        <taxon>Magnoliopsida</taxon>
        <taxon>eudicotyledons</taxon>
        <taxon>Gunneridae</taxon>
        <taxon>Pentapetalae</taxon>
        <taxon>asterids</taxon>
        <taxon>campanulids</taxon>
        <taxon>Escalloniales</taxon>
        <taxon>Escalloniaceae</taxon>
        <taxon>Escallonia</taxon>
    </lineage>
</organism>
<evidence type="ECO:0000313" key="3">
    <source>
        <dbReference type="Proteomes" id="UP001188597"/>
    </source>
</evidence>
<protein>
    <recommendedName>
        <fullName evidence="1">F-box domain-containing protein</fullName>
    </recommendedName>
</protein>
<dbReference type="Pfam" id="PF00646">
    <property type="entry name" value="F-box"/>
    <property type="match status" value="1"/>
</dbReference>
<dbReference type="InterPro" id="IPR036047">
    <property type="entry name" value="F-box-like_dom_sf"/>
</dbReference>
<evidence type="ECO:0000259" key="1">
    <source>
        <dbReference type="PROSITE" id="PS50181"/>
    </source>
</evidence>
<name>A0AA88WX43_9ASTE</name>
<feature type="domain" description="F-box" evidence="1">
    <location>
        <begin position="57"/>
        <end position="101"/>
    </location>
</feature>
<gene>
    <name evidence="2" type="ORF">RJ639_032950</name>
</gene>
<evidence type="ECO:0000313" key="2">
    <source>
        <dbReference type="EMBL" id="KAK3035422.1"/>
    </source>
</evidence>
<proteinExistence type="predicted"/>